<dbReference type="GO" id="GO:0016301">
    <property type="term" value="F:kinase activity"/>
    <property type="evidence" value="ECO:0007669"/>
    <property type="project" value="UniProtKB-KW"/>
</dbReference>
<dbReference type="AlphaFoldDB" id="A0A846LNQ0"/>
<keyword evidence="4" id="KW-1185">Reference proteome</keyword>
<keyword evidence="2" id="KW-0418">Kinase</keyword>
<comment type="caution">
    <text evidence="2">The sequence shown here is derived from an EMBL/GenBank/DDBJ whole genome shotgun (WGS) entry which is preliminary data.</text>
</comment>
<proteinExistence type="predicted"/>
<reference evidence="1" key="4">
    <citation type="submission" date="2024-05" db="EMBL/GenBank/DDBJ databases">
        <authorList>
            <person name="Sun Q."/>
            <person name="Zhou Y."/>
        </authorList>
    </citation>
    <scope>NUCLEOTIDE SEQUENCE</scope>
    <source>
        <strain evidence="1">CGMCC 4.5581</strain>
    </source>
</reference>
<dbReference type="SUPFAM" id="SSF82549">
    <property type="entry name" value="DAK1/DegV-like"/>
    <property type="match status" value="1"/>
</dbReference>
<reference evidence="1" key="1">
    <citation type="journal article" date="2014" name="Int. J. Syst. Evol. Microbiol.">
        <title>Complete genome of a new Firmicutes species belonging to the dominant human colonic microbiota ('Ruminococcus bicirculans') reveals two chromosomes and a selective capacity to utilize plant glucans.</title>
        <authorList>
            <consortium name="NISC Comparative Sequencing Program"/>
            <person name="Wegmann U."/>
            <person name="Louis P."/>
            <person name="Goesmann A."/>
            <person name="Henrissat B."/>
            <person name="Duncan S.H."/>
            <person name="Flint H.J."/>
        </authorList>
    </citation>
    <scope>NUCLEOTIDE SEQUENCE</scope>
    <source>
        <strain evidence="1">CGMCC 4.5581</strain>
    </source>
</reference>
<organism evidence="2 3">
    <name type="scientific">Modestobacter marinus</name>
    <dbReference type="NCBI Taxonomy" id="477641"/>
    <lineage>
        <taxon>Bacteria</taxon>
        <taxon>Bacillati</taxon>
        <taxon>Actinomycetota</taxon>
        <taxon>Actinomycetes</taxon>
        <taxon>Geodermatophilales</taxon>
        <taxon>Geodermatophilaceae</taxon>
        <taxon>Modestobacter</taxon>
    </lineage>
</organism>
<dbReference type="Proteomes" id="UP000552836">
    <property type="component" value="Unassembled WGS sequence"/>
</dbReference>
<reference evidence="4" key="2">
    <citation type="journal article" date="2019" name="Int. J. Syst. Evol. Microbiol.">
        <title>The Global Catalogue of Microorganisms (GCM) 10K type strain sequencing project: providing services to taxonomists for standard genome sequencing and annotation.</title>
        <authorList>
            <consortium name="The Broad Institute Genomics Platform"/>
            <consortium name="The Broad Institute Genome Sequencing Center for Infectious Disease"/>
            <person name="Wu L."/>
            <person name="Ma J."/>
        </authorList>
    </citation>
    <scope>NUCLEOTIDE SEQUENCE [LARGE SCALE GENOMIC DNA]</scope>
    <source>
        <strain evidence="4">CGMCC 4.5581</strain>
    </source>
</reference>
<dbReference type="EMBL" id="JAAMPA010000001">
    <property type="protein sequence ID" value="NIH68114.1"/>
    <property type="molecule type" value="Genomic_DNA"/>
</dbReference>
<accession>A0A846LNQ0</accession>
<evidence type="ECO:0000313" key="1">
    <source>
        <dbReference type="EMBL" id="GGL80222.1"/>
    </source>
</evidence>
<name>A0A846LNQ0_9ACTN</name>
<keyword evidence="2" id="KW-0808">Transferase</keyword>
<dbReference type="EMBL" id="BMMI01000008">
    <property type="protein sequence ID" value="GGL80222.1"/>
    <property type="molecule type" value="Genomic_DNA"/>
</dbReference>
<dbReference type="Proteomes" id="UP000648663">
    <property type="component" value="Unassembled WGS sequence"/>
</dbReference>
<sequence>MAQRPWSTGLLDVCTGDRTASDLGEQIAWSEGIELEVATIGDDGAATDSTCTVGRRVVARASPVIPVNRRSVTEYCTSLDVAVASLSLVGLDEESEALLGAPAEVPIPVL</sequence>
<protein>
    <submittedName>
        <fullName evidence="2">Dihydroxyacetone kinase</fullName>
    </submittedName>
</protein>
<evidence type="ECO:0000313" key="3">
    <source>
        <dbReference type="Proteomes" id="UP000552836"/>
    </source>
</evidence>
<dbReference type="Gene3D" id="3.30.1180.20">
    <property type="entry name" value="Dihydroxyacetone kinase, domain 2"/>
    <property type="match status" value="1"/>
</dbReference>
<reference evidence="2 3" key="3">
    <citation type="submission" date="2020-02" db="EMBL/GenBank/DDBJ databases">
        <title>Sequencing the genomes of 1000 actinobacteria strains.</title>
        <authorList>
            <person name="Klenk H.-P."/>
        </authorList>
    </citation>
    <scope>NUCLEOTIDE SEQUENCE [LARGE SCALE GENOMIC DNA]</scope>
    <source>
        <strain evidence="2 3">DSM 45201</strain>
    </source>
</reference>
<gene>
    <name evidence="2" type="ORF">FB380_002560</name>
    <name evidence="1" type="ORF">GCM10011589_40550</name>
</gene>
<evidence type="ECO:0000313" key="4">
    <source>
        <dbReference type="Proteomes" id="UP000648663"/>
    </source>
</evidence>
<evidence type="ECO:0000313" key="2">
    <source>
        <dbReference type="EMBL" id="NIH68114.1"/>
    </source>
</evidence>
<dbReference type="RefSeq" id="WP_166755381.1">
    <property type="nucleotide sequence ID" value="NZ_BAABJU010000005.1"/>
</dbReference>